<dbReference type="Proteomes" id="UP000196655">
    <property type="component" value="Unassembled WGS sequence"/>
</dbReference>
<name>A0A211ZFZ0_9PROT</name>
<evidence type="ECO:0000313" key="3">
    <source>
        <dbReference type="EMBL" id="OWJ64150.1"/>
    </source>
</evidence>
<dbReference type="PANTHER" id="PTHR13887:SF41">
    <property type="entry name" value="THIOREDOXIN SUPERFAMILY PROTEIN"/>
    <property type="match status" value="1"/>
</dbReference>
<dbReference type="AlphaFoldDB" id="A0A211ZFZ0"/>
<dbReference type="SUPFAM" id="SSF52833">
    <property type="entry name" value="Thioredoxin-like"/>
    <property type="match status" value="1"/>
</dbReference>
<feature type="domain" description="DSBA-like thioredoxin" evidence="2">
    <location>
        <begin position="66"/>
        <end position="250"/>
    </location>
</feature>
<dbReference type="GO" id="GO:0016491">
    <property type="term" value="F:oxidoreductase activity"/>
    <property type="evidence" value="ECO:0007669"/>
    <property type="project" value="InterPro"/>
</dbReference>
<sequence>MNRRTGRPARTPDPSPAGPAGGRPLPRSTQRSGPVARRCVMADSANDLPPIGQLIRGDGPDGARRVLHWYDLMCPFCYVGQQRNTIFAAHGFDVIELPFQAHPEIPPGGRPAGERSDALVARIEAEATASGLALAWPARLPNSRMALAAAEWARRHAPDSFAPFQKALFAVHFALGQDLGDRAVIDRHAAVAGIDLAALHAALDDGSADALVGQSEALGRRLGVQGTPAWLVAGRLIPGLYPREQFETLLRSLAA</sequence>
<accession>A0A211ZFZ0</accession>
<gene>
    <name evidence="3" type="ORF">BWR60_26330</name>
</gene>
<evidence type="ECO:0000256" key="1">
    <source>
        <dbReference type="SAM" id="MobiDB-lite"/>
    </source>
</evidence>
<dbReference type="PANTHER" id="PTHR13887">
    <property type="entry name" value="GLUTATHIONE S-TRANSFERASE KAPPA"/>
    <property type="match status" value="1"/>
</dbReference>
<feature type="region of interest" description="Disordered" evidence="1">
    <location>
        <begin position="1"/>
        <end position="36"/>
    </location>
</feature>
<evidence type="ECO:0000313" key="4">
    <source>
        <dbReference type="Proteomes" id="UP000196655"/>
    </source>
</evidence>
<dbReference type="Gene3D" id="3.40.30.10">
    <property type="entry name" value="Glutaredoxin"/>
    <property type="match status" value="1"/>
</dbReference>
<reference evidence="4" key="1">
    <citation type="submission" date="2017-05" db="EMBL/GenBank/DDBJ databases">
        <authorList>
            <person name="Macchi M."/>
            <person name="Festa S."/>
            <person name="Coppotelli B.M."/>
            <person name="Morelli I.S."/>
        </authorList>
    </citation>
    <scope>NUCLEOTIDE SEQUENCE [LARGE SCALE GENOMIC DNA]</scope>
    <source>
        <strain evidence="4">I</strain>
    </source>
</reference>
<proteinExistence type="predicted"/>
<comment type="caution">
    <text evidence="3">The sequence shown here is derived from an EMBL/GenBank/DDBJ whole genome shotgun (WGS) entry which is preliminary data.</text>
</comment>
<dbReference type="OrthoDB" id="9799122at2"/>
<dbReference type="InterPro" id="IPR036249">
    <property type="entry name" value="Thioredoxin-like_sf"/>
</dbReference>
<dbReference type="InterPro" id="IPR001853">
    <property type="entry name" value="DSBA-like_thioredoxin_dom"/>
</dbReference>
<organism evidence="3 4">
    <name type="scientific">Inquilinus limosus</name>
    <dbReference type="NCBI Taxonomy" id="171674"/>
    <lineage>
        <taxon>Bacteria</taxon>
        <taxon>Pseudomonadati</taxon>
        <taxon>Pseudomonadota</taxon>
        <taxon>Alphaproteobacteria</taxon>
        <taxon>Rhodospirillales</taxon>
        <taxon>Rhodospirillaceae</taxon>
        <taxon>Inquilinus</taxon>
    </lineage>
</organism>
<protein>
    <recommendedName>
        <fullName evidence="2">DSBA-like thioredoxin domain-containing protein</fullName>
    </recommendedName>
</protein>
<dbReference type="Pfam" id="PF01323">
    <property type="entry name" value="DSBA"/>
    <property type="match status" value="1"/>
</dbReference>
<evidence type="ECO:0000259" key="2">
    <source>
        <dbReference type="Pfam" id="PF01323"/>
    </source>
</evidence>
<keyword evidence="4" id="KW-1185">Reference proteome</keyword>
<dbReference type="EMBL" id="NHON01000067">
    <property type="protein sequence ID" value="OWJ64150.1"/>
    <property type="molecule type" value="Genomic_DNA"/>
</dbReference>